<name>A0ABY2SCN9_9PSEU</name>
<sequence length="263" mass="28081">MLGPRTRPRTSATHAVLRRHGGAIPRRQLGVSRRRRRGHDHRRQIGREVRVSVRCATPSWRCLALVGAATLGLLPIAACSNPEPGEARPADSSTSTPTETASTPDSAIPAIDQPLDISYLRAAPCEALTPEQVEEFFGEGNVATPDLEASAGPECAWRKGTSVSGIHVALPDATNTGLRALYANRDAYEYFEELPPANGYPAVAYQLDDNRAGGDCTVRVGTSDETSVNVNVLLGEDKVGQVDPCEAAYEVTTAVIGNIKARN</sequence>
<reference evidence="2 3" key="1">
    <citation type="journal article" date="2015" name="Antonie Van Leeuwenhoek">
        <title>Prauserella endophytica sp. nov., an endophytic actinobacterium isolated from Tamarix taklamakanensis.</title>
        <authorList>
            <person name="Liu J.M."/>
            <person name="Habden X."/>
            <person name="Guo L."/>
            <person name="Tuo L."/>
            <person name="Jiang Z.K."/>
            <person name="Liu S.W."/>
            <person name="Liu X.F."/>
            <person name="Chen L."/>
            <person name="Li R.F."/>
            <person name="Zhang Y.Q."/>
            <person name="Sun C.H."/>
        </authorList>
    </citation>
    <scope>NUCLEOTIDE SEQUENCE [LARGE SCALE GENOMIC DNA]</scope>
    <source>
        <strain evidence="2 3">CGMCC 4.7182</strain>
    </source>
</reference>
<organism evidence="2 3">
    <name type="scientific">Prauserella endophytica</name>
    <dbReference type="NCBI Taxonomy" id="1592324"/>
    <lineage>
        <taxon>Bacteria</taxon>
        <taxon>Bacillati</taxon>
        <taxon>Actinomycetota</taxon>
        <taxon>Actinomycetes</taxon>
        <taxon>Pseudonocardiales</taxon>
        <taxon>Pseudonocardiaceae</taxon>
        <taxon>Prauserella</taxon>
        <taxon>Prauserella coralliicola group</taxon>
    </lineage>
</organism>
<evidence type="ECO:0000313" key="3">
    <source>
        <dbReference type="Proteomes" id="UP000309992"/>
    </source>
</evidence>
<evidence type="ECO:0000313" key="2">
    <source>
        <dbReference type="EMBL" id="TKG73688.1"/>
    </source>
</evidence>
<comment type="caution">
    <text evidence="2">The sequence shown here is derived from an EMBL/GenBank/DDBJ whole genome shotgun (WGS) entry which is preliminary data.</text>
</comment>
<dbReference type="Proteomes" id="UP000309992">
    <property type="component" value="Unassembled WGS sequence"/>
</dbReference>
<accession>A0ABY2SCN9</accession>
<dbReference type="Pfam" id="PF12079">
    <property type="entry name" value="DUF3558"/>
    <property type="match status" value="1"/>
</dbReference>
<dbReference type="InterPro" id="IPR024520">
    <property type="entry name" value="DUF3558"/>
</dbReference>
<gene>
    <name evidence="2" type="ORF">FCN18_03830</name>
</gene>
<protein>
    <submittedName>
        <fullName evidence="2">DUF3558 domain-containing protein</fullName>
    </submittedName>
</protein>
<dbReference type="EMBL" id="SWMS01000001">
    <property type="protein sequence ID" value="TKG73688.1"/>
    <property type="molecule type" value="Genomic_DNA"/>
</dbReference>
<feature type="region of interest" description="Disordered" evidence="1">
    <location>
        <begin position="83"/>
        <end position="109"/>
    </location>
</feature>
<evidence type="ECO:0000256" key="1">
    <source>
        <dbReference type="SAM" id="MobiDB-lite"/>
    </source>
</evidence>
<keyword evidence="3" id="KW-1185">Reference proteome</keyword>
<feature type="compositionally biased region" description="Low complexity" evidence="1">
    <location>
        <begin position="90"/>
        <end position="107"/>
    </location>
</feature>
<proteinExistence type="predicted"/>